<dbReference type="OrthoDB" id="9792889at2"/>
<evidence type="ECO:0000256" key="4">
    <source>
        <dbReference type="ARBA" id="ARBA00022475"/>
    </source>
</evidence>
<dbReference type="PATRIC" id="fig|1212765.3.peg.136"/>
<dbReference type="AlphaFoldDB" id="I7CEL9"/>
<dbReference type="CDD" id="cd06550">
    <property type="entry name" value="TM_ABC_iron-siderophores_like"/>
    <property type="match status" value="1"/>
</dbReference>
<feature type="transmembrane region" description="Helical" evidence="8">
    <location>
        <begin position="201"/>
        <end position="222"/>
    </location>
</feature>
<protein>
    <submittedName>
        <fullName evidence="9">Hemin transport system permease</fullName>
    </submittedName>
</protein>
<dbReference type="InterPro" id="IPR037294">
    <property type="entry name" value="ABC_BtuC-like"/>
</dbReference>
<evidence type="ECO:0000256" key="1">
    <source>
        <dbReference type="ARBA" id="ARBA00004651"/>
    </source>
</evidence>
<dbReference type="PANTHER" id="PTHR30472">
    <property type="entry name" value="FERRIC ENTEROBACTIN TRANSPORT SYSTEM PERMEASE PROTEIN"/>
    <property type="match status" value="1"/>
</dbReference>
<comment type="subcellular location">
    <subcellularLocation>
        <location evidence="1">Cell membrane</location>
        <topology evidence="1">Multi-pass membrane protein</topology>
    </subcellularLocation>
</comment>
<organism evidence="9 10">
    <name type="scientific">Mycoplasma haematolamae (strain Purdue)</name>
    <dbReference type="NCBI Taxonomy" id="1212765"/>
    <lineage>
        <taxon>Bacteria</taxon>
        <taxon>Bacillati</taxon>
        <taxon>Mycoplasmatota</taxon>
        <taxon>Mollicutes</taxon>
        <taxon>Mycoplasmataceae</taxon>
        <taxon>Mycoplasma</taxon>
    </lineage>
</organism>
<evidence type="ECO:0000256" key="5">
    <source>
        <dbReference type="ARBA" id="ARBA00022692"/>
    </source>
</evidence>
<accession>I7CEL9</accession>
<evidence type="ECO:0000256" key="6">
    <source>
        <dbReference type="ARBA" id="ARBA00022989"/>
    </source>
</evidence>
<gene>
    <name evidence="9" type="ordered locus">MHLP_00555</name>
</gene>
<dbReference type="Proteomes" id="UP000006502">
    <property type="component" value="Chromosome"/>
</dbReference>
<dbReference type="GO" id="GO:0005886">
    <property type="term" value="C:plasma membrane"/>
    <property type="evidence" value="ECO:0007669"/>
    <property type="project" value="UniProtKB-SubCell"/>
</dbReference>
<evidence type="ECO:0000256" key="2">
    <source>
        <dbReference type="ARBA" id="ARBA00007935"/>
    </source>
</evidence>
<evidence type="ECO:0000256" key="3">
    <source>
        <dbReference type="ARBA" id="ARBA00022448"/>
    </source>
</evidence>
<dbReference type="PANTHER" id="PTHR30472:SF25">
    <property type="entry name" value="ABC TRANSPORTER PERMEASE PROTEIN MJ0876-RELATED"/>
    <property type="match status" value="1"/>
</dbReference>
<feature type="transmembrane region" description="Helical" evidence="8">
    <location>
        <begin position="51"/>
        <end position="71"/>
    </location>
</feature>
<keyword evidence="10" id="KW-1185">Reference proteome</keyword>
<keyword evidence="3" id="KW-0813">Transport</keyword>
<feature type="transmembrane region" description="Helical" evidence="8">
    <location>
        <begin position="144"/>
        <end position="167"/>
    </location>
</feature>
<comment type="similarity">
    <text evidence="2">Belongs to the binding-protein-dependent transport system permease family. FecCD subfamily.</text>
</comment>
<evidence type="ECO:0000256" key="7">
    <source>
        <dbReference type="ARBA" id="ARBA00023136"/>
    </source>
</evidence>
<dbReference type="EMBL" id="CP003731">
    <property type="protein sequence ID" value="AFO51691.1"/>
    <property type="molecule type" value="Genomic_DNA"/>
</dbReference>
<dbReference type="HOGENOM" id="CLU_013016_1_2_14"/>
<feature type="transmembrane region" description="Helical" evidence="8">
    <location>
        <begin position="249"/>
        <end position="275"/>
    </location>
</feature>
<reference evidence="9 10" key="1">
    <citation type="journal article" date="2012" name="J. Bacteriol.">
        <title>Genome Sequence of "Candidatus Mycoplasma haemolamae" Strain Purdue, a Red Blood Cell Pathogen of Alpacas (Vicugna pacos) and Llamas (Lama glama).</title>
        <authorList>
            <person name="Guimaraes A.M."/>
            <person name="Toth B."/>
            <person name="Santos A.P."/>
            <person name="do Nascimento N.C."/>
            <person name="Kritchevsky J.E."/>
            <person name="Messick J.B."/>
        </authorList>
    </citation>
    <scope>NUCLEOTIDE SEQUENCE [LARGE SCALE GENOMIC DNA]</scope>
    <source>
        <strain evidence="9 10">Purdue</strain>
    </source>
</reference>
<feature type="transmembrane region" description="Helical" evidence="8">
    <location>
        <begin position="315"/>
        <end position="335"/>
    </location>
</feature>
<feature type="transmembrane region" description="Helical" evidence="8">
    <location>
        <begin position="18"/>
        <end position="39"/>
    </location>
</feature>
<feature type="transmembrane region" description="Helical" evidence="8">
    <location>
        <begin position="83"/>
        <end position="103"/>
    </location>
</feature>
<feature type="transmembrane region" description="Helical" evidence="8">
    <location>
        <begin position="287"/>
        <end position="308"/>
    </location>
</feature>
<evidence type="ECO:0000313" key="10">
    <source>
        <dbReference type="Proteomes" id="UP000006502"/>
    </source>
</evidence>
<keyword evidence="5 8" id="KW-0812">Transmembrane</keyword>
<sequence length="339" mass="36482">MVGAKALQLRAKNEPSKWICLGIVCLSASFFTLCTFNGSYDFSHRVTNPRLWQYFLAIFSGGALGIAGLLLQKLTRNPLADVSLLGIGSLNIIAISIYIYLTFDGEQASLPPLKVVLPLISLTASIIGTSIVYYLSKNKKSTQAIVVSGISFQFLCEAISVAILGFVKSNPDTTAQISNEISNYSYGKMPDLGTVSVFPEWRISTIISFVLIGAIAGVVWLFRRELELMEIGKDYALSQGIDVDKLKKVLFALIAVLAGIESALVGTISLLGIIAPHIARFLFGNKASSNVVVSFICGALLVVCATFLSINLGQNIPIGILSTALITPIFLVLILRGQR</sequence>
<name>I7CEL9_MYCHA</name>
<keyword evidence="6 8" id="KW-1133">Transmembrane helix</keyword>
<feature type="transmembrane region" description="Helical" evidence="8">
    <location>
        <begin position="115"/>
        <end position="135"/>
    </location>
</feature>
<reference evidence="10" key="2">
    <citation type="submission" date="2012-07" db="EMBL/GenBank/DDBJ databases">
        <title>Complete genome sequence of 'Candidatus Mycoplasma haemolamae'.</title>
        <authorList>
            <person name="Guimaraes A.M.S."/>
            <person name="Toth B."/>
            <person name="Santos A.P."/>
            <person name="Nascimento N.C."/>
            <person name="Sojka J.E."/>
            <person name="Messick J.B."/>
        </authorList>
    </citation>
    <scope>NUCLEOTIDE SEQUENCE [LARGE SCALE GENOMIC DNA]</scope>
    <source>
        <strain evidence="10">Purdue</strain>
    </source>
</reference>
<dbReference type="SUPFAM" id="SSF81345">
    <property type="entry name" value="ABC transporter involved in vitamin B12 uptake, BtuC"/>
    <property type="match status" value="1"/>
</dbReference>
<dbReference type="Gene3D" id="1.10.3470.10">
    <property type="entry name" value="ABC transporter involved in vitamin B12 uptake, BtuC"/>
    <property type="match status" value="1"/>
</dbReference>
<dbReference type="Pfam" id="PF01032">
    <property type="entry name" value="FecCD"/>
    <property type="match status" value="1"/>
</dbReference>
<dbReference type="InterPro" id="IPR000522">
    <property type="entry name" value="ABC_transptr_permease_BtuC"/>
</dbReference>
<dbReference type="KEGG" id="mhl:MHLP_00555"/>
<evidence type="ECO:0000256" key="8">
    <source>
        <dbReference type="SAM" id="Phobius"/>
    </source>
</evidence>
<dbReference type="GO" id="GO:0022857">
    <property type="term" value="F:transmembrane transporter activity"/>
    <property type="evidence" value="ECO:0007669"/>
    <property type="project" value="InterPro"/>
</dbReference>
<evidence type="ECO:0000313" key="9">
    <source>
        <dbReference type="EMBL" id="AFO51691.1"/>
    </source>
</evidence>
<keyword evidence="4" id="KW-1003">Cell membrane</keyword>
<dbReference type="STRING" id="1212765.MHLP_00555"/>
<keyword evidence="7 8" id="KW-0472">Membrane</keyword>
<proteinExistence type="inferred from homology"/>